<dbReference type="PANTHER" id="PTHR43798">
    <property type="entry name" value="MONOACYLGLYCEROL LIPASE"/>
    <property type="match status" value="1"/>
</dbReference>
<dbReference type="Gene3D" id="3.40.50.1820">
    <property type="entry name" value="alpha/beta hydrolase"/>
    <property type="match status" value="1"/>
</dbReference>
<dbReference type="PANTHER" id="PTHR43798:SF31">
    <property type="entry name" value="AB HYDROLASE SUPERFAMILY PROTEIN YCLE"/>
    <property type="match status" value="1"/>
</dbReference>
<dbReference type="STRING" id="317619.GCA_000332315_03792"/>
<gene>
    <name evidence="4" type="ORF">PROH_02980</name>
</gene>
<evidence type="ECO:0000259" key="3">
    <source>
        <dbReference type="Pfam" id="PF12697"/>
    </source>
</evidence>
<keyword evidence="5" id="KW-1185">Reference proteome</keyword>
<dbReference type="eggNOG" id="COG0596">
    <property type="taxonomic scope" value="Bacteria"/>
</dbReference>
<protein>
    <submittedName>
        <fullName evidence="4">Esterase</fullName>
    </submittedName>
</protein>
<evidence type="ECO:0000313" key="4">
    <source>
        <dbReference type="EMBL" id="KKJ01334.1"/>
    </source>
</evidence>
<reference evidence="4" key="1">
    <citation type="submission" date="2012-04" db="EMBL/GenBank/DDBJ databases">
        <authorList>
            <person name="Borisov I.G."/>
            <person name="Ivanikova N.V."/>
            <person name="Pinevich A.V."/>
        </authorList>
    </citation>
    <scope>NUCLEOTIDE SEQUENCE</scope>
    <source>
        <strain evidence="4">CALU 1027</strain>
    </source>
</reference>
<dbReference type="Proteomes" id="UP000034681">
    <property type="component" value="Unassembled WGS sequence"/>
</dbReference>
<feature type="domain" description="AB hydrolase-1" evidence="3">
    <location>
        <begin position="25"/>
        <end position="316"/>
    </location>
</feature>
<evidence type="ECO:0000313" key="5">
    <source>
        <dbReference type="Proteomes" id="UP000034681"/>
    </source>
</evidence>
<evidence type="ECO:0000256" key="2">
    <source>
        <dbReference type="SAM" id="MobiDB-lite"/>
    </source>
</evidence>
<dbReference type="GO" id="GO:0016787">
    <property type="term" value="F:hydrolase activity"/>
    <property type="evidence" value="ECO:0007669"/>
    <property type="project" value="UniProtKB-KW"/>
</dbReference>
<dbReference type="EMBL" id="AJTX02000002">
    <property type="protein sequence ID" value="KKJ01334.1"/>
    <property type="molecule type" value="Genomic_DNA"/>
</dbReference>
<dbReference type="InterPro" id="IPR000073">
    <property type="entry name" value="AB_hydrolase_1"/>
</dbReference>
<dbReference type="RefSeq" id="WP_017713968.1">
    <property type="nucleotide sequence ID" value="NZ_KB235941.1"/>
</dbReference>
<dbReference type="OrthoDB" id="252464at2"/>
<dbReference type="GO" id="GO:0016020">
    <property type="term" value="C:membrane"/>
    <property type="evidence" value="ECO:0007669"/>
    <property type="project" value="TreeGrafter"/>
</dbReference>
<feature type="region of interest" description="Disordered" evidence="2">
    <location>
        <begin position="63"/>
        <end position="89"/>
    </location>
</feature>
<sequence length="324" mass="35955">MPTIVIHGTAHSYDLTPQGRSLPVLVFIHGWLLSRCYWQPLIDQLIPEFCCLSYDLRGFGASGAATQPPRSQGGKTGVQPWVKSRSPASGIQPRTIAPLGFRTIARTIAATEDPPPDYSPQAYSQDLLALLDHLNIGRAWLVGHSLGGEVALWSAATQPDRIQGVTCLGVGGGIYLREEFERFRHLGRQLLQWRSPWLEYVPGIDRFFARANVYQPLETVWGQRRLGDFLAADEAAALGTLLGLTAEAEVHRLPQLVAQLSQPAYFLGGREDTIMEPQYVCHLASFHPLFKHCGCNFLELPHCGHLAMLEQTTLVANQLRQMLQ</sequence>
<dbReference type="InterPro" id="IPR050266">
    <property type="entry name" value="AB_hydrolase_sf"/>
</dbReference>
<accession>A0A0M2Q313</accession>
<keyword evidence="1" id="KW-0378">Hydrolase</keyword>
<dbReference type="AlphaFoldDB" id="A0A0M2Q313"/>
<dbReference type="Pfam" id="PF12697">
    <property type="entry name" value="Abhydrolase_6"/>
    <property type="match status" value="1"/>
</dbReference>
<comment type="caution">
    <text evidence="4">The sequence shown here is derived from an EMBL/GenBank/DDBJ whole genome shotgun (WGS) entry which is preliminary data.</text>
</comment>
<name>A0A0M2Q313_PROHO</name>
<evidence type="ECO:0000256" key="1">
    <source>
        <dbReference type="ARBA" id="ARBA00022801"/>
    </source>
</evidence>
<proteinExistence type="predicted"/>
<dbReference type="InterPro" id="IPR029058">
    <property type="entry name" value="AB_hydrolase_fold"/>
</dbReference>
<dbReference type="SUPFAM" id="SSF53474">
    <property type="entry name" value="alpha/beta-Hydrolases"/>
    <property type="match status" value="1"/>
</dbReference>
<organism evidence="4 5">
    <name type="scientific">Prochlorothrix hollandica PCC 9006 = CALU 1027</name>
    <dbReference type="NCBI Taxonomy" id="317619"/>
    <lineage>
        <taxon>Bacteria</taxon>
        <taxon>Bacillati</taxon>
        <taxon>Cyanobacteriota</taxon>
        <taxon>Cyanophyceae</taxon>
        <taxon>Prochlorotrichales</taxon>
        <taxon>Prochlorotrichaceae</taxon>
        <taxon>Prochlorothrix</taxon>
    </lineage>
</organism>